<evidence type="ECO:0000256" key="2">
    <source>
        <dbReference type="ARBA" id="ARBA00007282"/>
    </source>
</evidence>
<evidence type="ECO:0000256" key="8">
    <source>
        <dbReference type="SAM" id="Phobius"/>
    </source>
</evidence>
<evidence type="ECO:0000256" key="6">
    <source>
        <dbReference type="ARBA" id="ARBA00023136"/>
    </source>
</evidence>
<feature type="transmembrane region" description="Helical" evidence="8">
    <location>
        <begin position="215"/>
        <end position="244"/>
    </location>
</feature>
<comment type="similarity">
    <text evidence="2">Belongs to the wax synthase family.</text>
</comment>
<feature type="compositionally biased region" description="Basic and acidic residues" evidence="7">
    <location>
        <begin position="129"/>
        <end position="143"/>
    </location>
</feature>
<feature type="transmembrane region" description="Helical" evidence="8">
    <location>
        <begin position="264"/>
        <end position="282"/>
    </location>
</feature>
<dbReference type="InterPro" id="IPR032805">
    <property type="entry name" value="Wax_synthase_dom"/>
</dbReference>
<organism evidence="10 11">
    <name type="scientific">Cladophialophora chaetospira</name>
    <dbReference type="NCBI Taxonomy" id="386627"/>
    <lineage>
        <taxon>Eukaryota</taxon>
        <taxon>Fungi</taxon>
        <taxon>Dikarya</taxon>
        <taxon>Ascomycota</taxon>
        <taxon>Pezizomycotina</taxon>
        <taxon>Eurotiomycetes</taxon>
        <taxon>Chaetothyriomycetidae</taxon>
        <taxon>Chaetothyriales</taxon>
        <taxon>Herpotrichiellaceae</taxon>
        <taxon>Cladophialophora</taxon>
    </lineage>
</organism>
<feature type="domain" description="Wax synthase" evidence="9">
    <location>
        <begin position="273"/>
        <end position="353"/>
    </location>
</feature>
<feature type="transmembrane region" description="Helical" evidence="8">
    <location>
        <begin position="389"/>
        <end position="415"/>
    </location>
</feature>
<dbReference type="PANTHER" id="PTHR31595">
    <property type="entry name" value="LONG-CHAIN-ALCOHOL O-FATTY-ACYLTRANSFERASE 3-RELATED"/>
    <property type="match status" value="1"/>
</dbReference>
<accession>A0AA39CHJ5</accession>
<dbReference type="Proteomes" id="UP001172673">
    <property type="component" value="Unassembled WGS sequence"/>
</dbReference>
<feature type="transmembrane region" description="Helical" evidence="8">
    <location>
        <begin position="318"/>
        <end position="337"/>
    </location>
</feature>
<dbReference type="Pfam" id="PF13813">
    <property type="entry name" value="MBOAT_2"/>
    <property type="match status" value="1"/>
</dbReference>
<dbReference type="GO" id="GO:0006629">
    <property type="term" value="P:lipid metabolic process"/>
    <property type="evidence" value="ECO:0007669"/>
    <property type="project" value="InterPro"/>
</dbReference>
<evidence type="ECO:0000256" key="3">
    <source>
        <dbReference type="ARBA" id="ARBA00022679"/>
    </source>
</evidence>
<gene>
    <name evidence="10" type="ORF">H2200_007475</name>
</gene>
<keyword evidence="6 8" id="KW-0472">Membrane</keyword>
<comment type="caution">
    <text evidence="10">The sequence shown here is derived from an EMBL/GenBank/DDBJ whole genome shotgun (WGS) entry which is preliminary data.</text>
</comment>
<dbReference type="EMBL" id="JAPDRK010000010">
    <property type="protein sequence ID" value="KAJ9608487.1"/>
    <property type="molecule type" value="Genomic_DNA"/>
</dbReference>
<name>A0AA39CHJ5_9EURO</name>
<reference evidence="10" key="1">
    <citation type="submission" date="2022-10" db="EMBL/GenBank/DDBJ databases">
        <title>Culturing micro-colonial fungi from biological soil crusts in the Mojave desert and describing Neophaeococcomyces mojavensis, and introducing the new genera and species Taxawa tesnikishii.</title>
        <authorList>
            <person name="Kurbessoian T."/>
            <person name="Stajich J.E."/>
        </authorList>
    </citation>
    <scope>NUCLEOTIDE SEQUENCE</scope>
    <source>
        <strain evidence="10">TK_41</strain>
    </source>
</reference>
<protein>
    <recommendedName>
        <fullName evidence="9">Wax synthase domain-containing protein</fullName>
    </recommendedName>
</protein>
<evidence type="ECO:0000256" key="7">
    <source>
        <dbReference type="SAM" id="MobiDB-lite"/>
    </source>
</evidence>
<proteinExistence type="inferred from homology"/>
<evidence type="ECO:0000313" key="10">
    <source>
        <dbReference type="EMBL" id="KAJ9608487.1"/>
    </source>
</evidence>
<dbReference type="GO" id="GO:0008374">
    <property type="term" value="F:O-acyltransferase activity"/>
    <property type="evidence" value="ECO:0007669"/>
    <property type="project" value="InterPro"/>
</dbReference>
<evidence type="ECO:0000256" key="1">
    <source>
        <dbReference type="ARBA" id="ARBA00004141"/>
    </source>
</evidence>
<dbReference type="InterPro" id="IPR044851">
    <property type="entry name" value="Wax_synthase"/>
</dbReference>
<feature type="transmembrane region" description="Helical" evidence="8">
    <location>
        <begin position="349"/>
        <end position="369"/>
    </location>
</feature>
<feature type="compositionally biased region" description="Polar residues" evidence="7">
    <location>
        <begin position="28"/>
        <end position="43"/>
    </location>
</feature>
<feature type="region of interest" description="Disordered" evidence="7">
    <location>
        <begin position="26"/>
        <end position="49"/>
    </location>
</feature>
<evidence type="ECO:0000256" key="5">
    <source>
        <dbReference type="ARBA" id="ARBA00022989"/>
    </source>
</evidence>
<keyword evidence="3" id="KW-0808">Transferase</keyword>
<feature type="region of interest" description="Disordered" evidence="7">
    <location>
        <begin position="121"/>
        <end position="146"/>
    </location>
</feature>
<keyword evidence="11" id="KW-1185">Reference proteome</keyword>
<dbReference type="PANTHER" id="PTHR31595:SF67">
    <property type="entry name" value="WAX SYNTHASE DOMAIN-CONTAINING PROTEIN"/>
    <property type="match status" value="1"/>
</dbReference>
<evidence type="ECO:0000259" key="9">
    <source>
        <dbReference type="Pfam" id="PF13813"/>
    </source>
</evidence>
<dbReference type="GO" id="GO:0016020">
    <property type="term" value="C:membrane"/>
    <property type="evidence" value="ECO:0007669"/>
    <property type="project" value="UniProtKB-SubCell"/>
</dbReference>
<sequence>MSGAVLVCNDIERDFGRLETRDVDLSTGKHQQNGSVAKSTASDTKQEVDLTRRKVASVYTTADTKQKSSASSEQPATKPYKLVWQGFPYDGSWVHLLDWTVDLLTSFRGVGWKHRISTAGTIDAPLPSDRPREQNRSKPEGESKATSVSIQNLRSLQIRAIQDFVVNYLILDLLKTTLITDPYFLGLAPLQSPTPWWWLDQLNQTVPIATRFVRLLLSMAGVISALTTIFSLNPLFFATILPSLVDISTITKAPLLEPGLYPPMWYPLGSSIFRSGLAGLWGRFWHQMFRFGISEPSRVVIKKLELDPRGGTARALQLLIAFGLSGSIHALGSYTTFSLQQSHPLSGPLVFFLLQGFGTILQTSAVKLLNNKFSWTKRTPLSVRQTGNLLFVLVWLYFTGPLLADDFARIGIWLYEPLPVSPLRGLGFGPGGKDEGWWTWYQEGSRLMSWWKGCHWWDSSLAIY</sequence>
<keyword evidence="4 8" id="KW-0812">Transmembrane</keyword>
<keyword evidence="5 8" id="KW-1133">Transmembrane helix</keyword>
<evidence type="ECO:0000256" key="4">
    <source>
        <dbReference type="ARBA" id="ARBA00022692"/>
    </source>
</evidence>
<comment type="subcellular location">
    <subcellularLocation>
        <location evidence="1">Membrane</location>
        <topology evidence="1">Multi-pass membrane protein</topology>
    </subcellularLocation>
</comment>
<evidence type="ECO:0000313" key="11">
    <source>
        <dbReference type="Proteomes" id="UP001172673"/>
    </source>
</evidence>
<dbReference type="AlphaFoldDB" id="A0AA39CHJ5"/>